<evidence type="ECO:0000313" key="7">
    <source>
        <dbReference type="EMBL" id="KAF6072650.1"/>
    </source>
</evidence>
<feature type="transmembrane region" description="Helical" evidence="6">
    <location>
        <begin position="109"/>
        <end position="129"/>
    </location>
</feature>
<feature type="transmembrane region" description="Helical" evidence="6">
    <location>
        <begin position="166"/>
        <end position="183"/>
    </location>
</feature>
<comment type="caution">
    <text evidence="7">The sequence shown here is derived from an EMBL/GenBank/DDBJ whole genome shotgun (WGS) entry which is preliminary data.</text>
</comment>
<proteinExistence type="inferred from homology"/>
<name>A0A8H6C4F7_CANAX</name>
<dbReference type="InterPro" id="IPR051633">
    <property type="entry name" value="AceTr"/>
</dbReference>
<protein>
    <submittedName>
        <fullName evidence="7">Membrane transporter protein</fullName>
    </submittedName>
</protein>
<reference evidence="7 8" key="1">
    <citation type="submission" date="2020-03" db="EMBL/GenBank/DDBJ databases">
        <title>FDA dAtabase for Regulatory Grade micrObial Sequences (FDA-ARGOS): Supporting development and validation of Infectious Disease Dx tests.</title>
        <authorList>
            <person name="Campos J."/>
            <person name="Goldberg B."/>
            <person name="Tallon L."/>
            <person name="Sadzewicz L."/>
            <person name="Vavikolanu K."/>
            <person name="Mehta A."/>
            <person name="Aluvathingal J."/>
            <person name="Nadendla S."/>
            <person name="Nandy P."/>
            <person name="Geyer C."/>
            <person name="Yan Y."/>
            <person name="Sichtig H."/>
        </authorList>
    </citation>
    <scope>NUCLEOTIDE SEQUENCE [LARGE SCALE GENOMIC DNA]</scope>
    <source>
        <strain evidence="7 8">FDAARGOS_656</strain>
    </source>
</reference>
<accession>A0A8H6C4F7</accession>
<dbReference type="Proteomes" id="UP000536275">
    <property type="component" value="Unassembled WGS sequence"/>
</dbReference>
<dbReference type="InterPro" id="IPR047622">
    <property type="entry name" value="GPR1_FUN34_YAAH"/>
</dbReference>
<dbReference type="GO" id="GO:0005886">
    <property type="term" value="C:plasma membrane"/>
    <property type="evidence" value="ECO:0007669"/>
    <property type="project" value="TreeGrafter"/>
</dbReference>
<comment type="similarity">
    <text evidence="2">Belongs to the acetate uptake transporter (AceTr) (TC 2.A.96) family.</text>
</comment>
<feature type="transmembrane region" description="Helical" evidence="6">
    <location>
        <begin position="135"/>
        <end position="154"/>
    </location>
</feature>
<keyword evidence="4 6" id="KW-1133">Transmembrane helix</keyword>
<dbReference type="AlphaFoldDB" id="A0A8H6C4F7"/>
<comment type="subcellular location">
    <subcellularLocation>
        <location evidence="1">Membrane</location>
        <topology evidence="1">Multi-pass membrane protein</topology>
    </subcellularLocation>
</comment>
<dbReference type="PANTHER" id="PTHR31123:SF1">
    <property type="entry name" value="ACCUMULATION OF DYADS PROTEIN 2-RELATED"/>
    <property type="match status" value="1"/>
</dbReference>
<evidence type="ECO:0000256" key="5">
    <source>
        <dbReference type="ARBA" id="ARBA00023136"/>
    </source>
</evidence>
<dbReference type="PANTHER" id="PTHR31123">
    <property type="entry name" value="ACCUMULATION OF DYADS PROTEIN 2-RELATED"/>
    <property type="match status" value="1"/>
</dbReference>
<dbReference type="InterPro" id="IPR000791">
    <property type="entry name" value="Gpr1/Fun34/SatP-like"/>
</dbReference>
<dbReference type="GO" id="GO:0015123">
    <property type="term" value="F:acetate transmembrane transporter activity"/>
    <property type="evidence" value="ECO:0007669"/>
    <property type="project" value="TreeGrafter"/>
</dbReference>
<evidence type="ECO:0000313" key="8">
    <source>
        <dbReference type="Proteomes" id="UP000536275"/>
    </source>
</evidence>
<organism evidence="7 8">
    <name type="scientific">Candida albicans</name>
    <name type="common">Yeast</name>
    <dbReference type="NCBI Taxonomy" id="5476"/>
    <lineage>
        <taxon>Eukaryota</taxon>
        <taxon>Fungi</taxon>
        <taxon>Dikarya</taxon>
        <taxon>Ascomycota</taxon>
        <taxon>Saccharomycotina</taxon>
        <taxon>Pichiomycetes</taxon>
        <taxon>Debaryomycetaceae</taxon>
        <taxon>Candida/Lodderomyces clade</taxon>
        <taxon>Candida</taxon>
    </lineage>
</organism>
<dbReference type="Pfam" id="PF01184">
    <property type="entry name" value="Gpr1_Fun34_YaaH"/>
    <property type="match status" value="2"/>
</dbReference>
<dbReference type="PROSITE" id="PS01114">
    <property type="entry name" value="GPR1_FUN34_YAAH"/>
    <property type="match status" value="1"/>
</dbReference>
<dbReference type="EMBL" id="JABWAD010000007">
    <property type="protein sequence ID" value="KAF6072650.1"/>
    <property type="molecule type" value="Genomic_DNA"/>
</dbReference>
<keyword evidence="5 6" id="KW-0472">Membrane</keyword>
<keyword evidence="3 6" id="KW-0812">Transmembrane</keyword>
<evidence type="ECO:0000256" key="6">
    <source>
        <dbReference type="SAM" id="Phobius"/>
    </source>
</evidence>
<gene>
    <name evidence="7" type="ORF">FOB64_000667</name>
</gene>
<evidence type="ECO:0000256" key="4">
    <source>
        <dbReference type="ARBA" id="ARBA00022989"/>
    </source>
</evidence>
<feature type="transmembrane region" description="Helical" evidence="6">
    <location>
        <begin position="70"/>
        <end position="88"/>
    </location>
</feature>
<evidence type="ECO:0000256" key="1">
    <source>
        <dbReference type="ARBA" id="ARBA00004141"/>
    </source>
</evidence>
<evidence type="ECO:0000256" key="2">
    <source>
        <dbReference type="ARBA" id="ARBA00005587"/>
    </source>
</evidence>
<sequence>MTSSSSQKSVGSSIIDANQGPIKKVEIAGEGGEFVIINRHKYYRHDLMAAFGGTLNPGASPWPKININPAPLGLCGFAMTTFVYPFTMPKLWFWYRAAYEASEETASQLPNAIGFFLLAWGIFTFMLWLNTLKSTVTFSSLFFLLFVTFLLLAGGEFSGRVGVTRAGGVFGVITAIVAWWNALAGTATPTNSYFQPVSIPLPGNVVFKK</sequence>
<evidence type="ECO:0000256" key="3">
    <source>
        <dbReference type="ARBA" id="ARBA00022692"/>
    </source>
</evidence>